<accession>A0ABX1RHB3</accession>
<dbReference type="RefSeq" id="WP_169396927.1">
    <property type="nucleotide sequence ID" value="NZ_BAAAJH010000021.1"/>
</dbReference>
<comment type="caution">
    <text evidence="5">The sequence shown here is derived from an EMBL/GenBank/DDBJ whole genome shotgun (WGS) entry which is preliminary data.</text>
</comment>
<evidence type="ECO:0000256" key="1">
    <source>
        <dbReference type="ARBA" id="ARBA00023002"/>
    </source>
</evidence>
<comment type="similarity">
    <text evidence="2">Belongs to the HpaH/HsaA monooxygenase family.</text>
</comment>
<dbReference type="PANTHER" id="PTHR48083:SF19">
    <property type="entry name" value="FLAVIN-DEPENDENT MONOOXYGENASE, OXYGENASE SUBUNIT HSAA"/>
    <property type="match status" value="1"/>
</dbReference>
<name>A0ABX1RHB3_9PSEU</name>
<dbReference type="Proteomes" id="UP001296706">
    <property type="component" value="Unassembled WGS sequence"/>
</dbReference>
<dbReference type="InterPro" id="IPR013107">
    <property type="entry name" value="Acyl-CoA_DH_C"/>
</dbReference>
<dbReference type="EMBL" id="JAAXKY010000053">
    <property type="protein sequence ID" value="NMH78859.1"/>
    <property type="molecule type" value="Genomic_DNA"/>
</dbReference>
<evidence type="ECO:0000313" key="6">
    <source>
        <dbReference type="Proteomes" id="UP001296706"/>
    </source>
</evidence>
<dbReference type="PANTHER" id="PTHR48083">
    <property type="entry name" value="MEDIUM-CHAIN SPECIFIC ACYL-COA DEHYDROGENASE, MITOCHONDRIAL-RELATED"/>
    <property type="match status" value="1"/>
</dbReference>
<evidence type="ECO:0000313" key="5">
    <source>
        <dbReference type="EMBL" id="NMH78859.1"/>
    </source>
</evidence>
<dbReference type="PIRSF" id="PIRSF016578">
    <property type="entry name" value="HsaA"/>
    <property type="match status" value="1"/>
</dbReference>
<proteinExistence type="inferred from homology"/>
<dbReference type="Pfam" id="PF08028">
    <property type="entry name" value="Acyl-CoA_dh_2"/>
    <property type="match status" value="1"/>
</dbReference>
<reference evidence="5 6" key="1">
    <citation type="submission" date="2020-04" db="EMBL/GenBank/DDBJ databases">
        <authorList>
            <person name="Klaysubun C."/>
            <person name="Duangmal K."/>
            <person name="Lipun K."/>
        </authorList>
    </citation>
    <scope>NUCLEOTIDE SEQUENCE [LARGE SCALE GENOMIC DNA]</scope>
    <source>
        <strain evidence="5 6">JCM 11839</strain>
    </source>
</reference>
<organism evidence="5 6">
    <name type="scientific">Pseudonocardia xinjiangensis</name>
    <dbReference type="NCBI Taxonomy" id="75289"/>
    <lineage>
        <taxon>Bacteria</taxon>
        <taxon>Bacillati</taxon>
        <taxon>Actinomycetota</taxon>
        <taxon>Actinomycetes</taxon>
        <taxon>Pseudonocardiales</taxon>
        <taxon>Pseudonocardiaceae</taxon>
        <taxon>Pseudonocardia</taxon>
    </lineage>
</organism>
<dbReference type="InterPro" id="IPR037069">
    <property type="entry name" value="AcylCoA_DH/ox_N_sf"/>
</dbReference>
<protein>
    <submittedName>
        <fullName evidence="5">Oxidoreductase</fullName>
    </submittedName>
</protein>
<evidence type="ECO:0000259" key="3">
    <source>
        <dbReference type="Pfam" id="PF02771"/>
    </source>
</evidence>
<dbReference type="Gene3D" id="2.40.110.10">
    <property type="entry name" value="Butyryl-CoA Dehydrogenase, subunit A, domain 2"/>
    <property type="match status" value="1"/>
</dbReference>
<evidence type="ECO:0000259" key="4">
    <source>
        <dbReference type="Pfam" id="PF08028"/>
    </source>
</evidence>
<keyword evidence="6" id="KW-1185">Reference proteome</keyword>
<dbReference type="InterPro" id="IPR050741">
    <property type="entry name" value="Acyl-CoA_dehydrogenase"/>
</dbReference>
<dbReference type="SUPFAM" id="SSF56645">
    <property type="entry name" value="Acyl-CoA dehydrogenase NM domain-like"/>
    <property type="match status" value="1"/>
</dbReference>
<feature type="domain" description="Acyl-CoA dehydrogenase C-terminal" evidence="4">
    <location>
        <begin position="251"/>
        <end position="381"/>
    </location>
</feature>
<dbReference type="InterPro" id="IPR013786">
    <property type="entry name" value="AcylCoA_DH/ox_N"/>
</dbReference>
<keyword evidence="1" id="KW-0560">Oxidoreductase</keyword>
<dbReference type="Gene3D" id="1.20.140.10">
    <property type="entry name" value="Butyryl-CoA Dehydrogenase, subunit A, domain 3"/>
    <property type="match status" value="1"/>
</dbReference>
<dbReference type="SUPFAM" id="SSF47203">
    <property type="entry name" value="Acyl-CoA dehydrogenase C-terminal domain-like"/>
    <property type="match status" value="1"/>
</dbReference>
<feature type="domain" description="Acyl-CoA dehydrogenase/oxidase N-terminal" evidence="3">
    <location>
        <begin position="35"/>
        <end position="97"/>
    </location>
</feature>
<dbReference type="Pfam" id="PF02771">
    <property type="entry name" value="Acyl-CoA_dh_N"/>
    <property type="match status" value="1"/>
</dbReference>
<dbReference type="Gene3D" id="1.10.540.10">
    <property type="entry name" value="Acyl-CoA dehydrogenase/oxidase, N-terminal domain"/>
    <property type="match status" value="1"/>
</dbReference>
<dbReference type="InterPro" id="IPR036250">
    <property type="entry name" value="AcylCo_DH-like_C"/>
</dbReference>
<dbReference type="InterPro" id="IPR009100">
    <property type="entry name" value="AcylCoA_DH/oxidase_NM_dom_sf"/>
</dbReference>
<sequence length="404" mass="42934">MAVVLDRPSVGEADRKQRADLVGRAAELVPLLQRNAQRTEDGRRVVEENIAAIEAAGLFRLTQPKRFGGFQADFRTKIEVIRELARGCGSTGWTTSLLTGGSWFVGMWNEQVQNDVWGEHPGARIAGVLAPTGSATAGPGGFTVSGRWSYCTGCLHAQWLFLGVPVVDAGGTVVDQGLVLVPAADVTVEETWFVAGMRGTGSNTVAADEVVVPRHRFVSLRTLQAGGNDSPYPDEELYRVPFAAAAMTDLAGPQLGLAQSALEFVVEQAGRRGIAYTDYATQADSPAVQLAVATAATLIDTAELLVFRAVAEIDEAGRLGSVPDHRTRARCRMDVAQAIVNAREAIRELVSVYGSGGFAESSPLQRIWRDSEVASRHAVANPAIGAQVYGRALLGLGEGITPLV</sequence>
<evidence type="ECO:0000256" key="2">
    <source>
        <dbReference type="ARBA" id="ARBA00049661"/>
    </source>
</evidence>
<gene>
    <name evidence="5" type="ORF">HF577_17425</name>
</gene>
<dbReference type="InterPro" id="IPR046373">
    <property type="entry name" value="Acyl-CoA_Oxase/DH_mid-dom_sf"/>
</dbReference>